<dbReference type="PANTHER" id="PTHR11439:SF491">
    <property type="entry name" value="INTEGRASE CATALYTIC DOMAIN-CONTAINING PROTEIN"/>
    <property type="match status" value="1"/>
</dbReference>
<dbReference type="PANTHER" id="PTHR11439">
    <property type="entry name" value="GAG-POL-RELATED RETROTRANSPOSON"/>
    <property type="match status" value="1"/>
</dbReference>
<name>A0AAV0UW50_9STRA</name>
<sequence length="251" mass="27479">MEHVQVGLASLLLNPCERVHKTLMETTWIRVDCHRVSTTLSSMRRCAALMTGKSSTQKRREYLKSQRDQLDENGTWSPIAFSGRKNSSMDTPRAVFICAMDEWCSLFFAGCRRRSIGSNKNSRDTNILLFASILNDSIIHKRQDESAGHIVFEGFSDSDWGSDPDTRQSVTGVVFTTAGGAGSWLSRLQSVVAMITAEAEYIATCEAAKESASLRNAIEKPSSVANKSVAVEIGVGNSSAMTLATESISRL</sequence>
<accession>A0AAV0UW50</accession>
<reference evidence="1" key="1">
    <citation type="submission" date="2022-12" db="EMBL/GenBank/DDBJ databases">
        <authorList>
            <person name="Webb A."/>
        </authorList>
    </citation>
    <scope>NUCLEOTIDE SEQUENCE</scope>
    <source>
        <strain evidence="1">Pf2</strain>
    </source>
</reference>
<dbReference type="EMBL" id="CANTFK010000990">
    <property type="protein sequence ID" value="CAI5739669.1"/>
    <property type="molecule type" value="Genomic_DNA"/>
</dbReference>
<evidence type="ECO:0000313" key="1">
    <source>
        <dbReference type="EMBL" id="CAI5739669.1"/>
    </source>
</evidence>
<protein>
    <submittedName>
        <fullName evidence="1">Uncharacterized protein</fullName>
    </submittedName>
</protein>
<dbReference type="CDD" id="cd09272">
    <property type="entry name" value="RNase_HI_RT_Ty1"/>
    <property type="match status" value="1"/>
</dbReference>
<gene>
    <name evidence="1" type="ORF">PFR002_LOCUS9037</name>
</gene>
<organism evidence="1 2">
    <name type="scientific">Peronospora farinosa</name>
    <dbReference type="NCBI Taxonomy" id="134698"/>
    <lineage>
        <taxon>Eukaryota</taxon>
        <taxon>Sar</taxon>
        <taxon>Stramenopiles</taxon>
        <taxon>Oomycota</taxon>
        <taxon>Peronosporomycetes</taxon>
        <taxon>Peronosporales</taxon>
        <taxon>Peronosporaceae</taxon>
        <taxon>Peronospora</taxon>
    </lineage>
</organism>
<proteinExistence type="predicted"/>
<comment type="caution">
    <text evidence="1">The sequence shown here is derived from an EMBL/GenBank/DDBJ whole genome shotgun (WGS) entry which is preliminary data.</text>
</comment>
<dbReference type="AlphaFoldDB" id="A0AAV0UW50"/>
<evidence type="ECO:0000313" key="2">
    <source>
        <dbReference type="Proteomes" id="UP001159659"/>
    </source>
</evidence>
<dbReference type="Proteomes" id="UP001159659">
    <property type="component" value="Unassembled WGS sequence"/>
</dbReference>